<dbReference type="Pfam" id="PF15787">
    <property type="entry name" value="DUF4704"/>
    <property type="match status" value="1"/>
</dbReference>
<feature type="compositionally biased region" description="Polar residues" evidence="5">
    <location>
        <begin position="27"/>
        <end position="41"/>
    </location>
</feature>
<feature type="compositionally biased region" description="Polar residues" evidence="5">
    <location>
        <begin position="1"/>
        <end position="20"/>
    </location>
</feature>
<comment type="caution">
    <text evidence="9">The sequence shown here is derived from an EMBL/GenBank/DDBJ whole genome shotgun (WGS) entry which is preliminary data.</text>
</comment>
<evidence type="ECO:0000313" key="9">
    <source>
        <dbReference type="EMBL" id="CAF0718484.1"/>
    </source>
</evidence>
<dbReference type="SUPFAM" id="SSF49899">
    <property type="entry name" value="Concanavalin A-like lectins/glucanases"/>
    <property type="match status" value="1"/>
</dbReference>
<gene>
    <name evidence="9" type="ORF">OXX778_LOCUS1955</name>
</gene>
<dbReference type="OrthoDB" id="26681at2759"/>
<reference evidence="9" key="1">
    <citation type="submission" date="2021-02" db="EMBL/GenBank/DDBJ databases">
        <authorList>
            <person name="Nowell W R."/>
        </authorList>
    </citation>
    <scope>NUCLEOTIDE SEQUENCE</scope>
    <source>
        <strain evidence="9">Ploen Becks lab</strain>
    </source>
</reference>
<name>A0A813MGJ3_9BILA</name>
<dbReference type="SMART" id="SM01026">
    <property type="entry name" value="Beach"/>
    <property type="match status" value="1"/>
</dbReference>
<dbReference type="InterPro" id="IPR013320">
    <property type="entry name" value="ConA-like_dom_sf"/>
</dbReference>
<feature type="region of interest" description="Disordered" evidence="5">
    <location>
        <begin position="1071"/>
        <end position="1090"/>
    </location>
</feature>
<dbReference type="InterPro" id="IPR046852">
    <property type="entry name" value="Neurobeachin_a-sol"/>
</dbReference>
<dbReference type="Gene3D" id="2.30.29.30">
    <property type="entry name" value="Pleckstrin-homology domain (PH domain)/Phosphotyrosine-binding domain (PTB)"/>
    <property type="match status" value="1"/>
</dbReference>
<evidence type="ECO:0000256" key="4">
    <source>
        <dbReference type="ARBA" id="ARBA00023136"/>
    </source>
</evidence>
<dbReference type="GO" id="GO:0016020">
    <property type="term" value="C:membrane"/>
    <property type="evidence" value="ECO:0007669"/>
    <property type="project" value="UniProtKB-SubCell"/>
</dbReference>
<keyword evidence="3" id="KW-0677">Repeat</keyword>
<dbReference type="Pfam" id="PF02138">
    <property type="entry name" value="Beach"/>
    <property type="match status" value="1"/>
</dbReference>
<feature type="region of interest" description="Disordered" evidence="5">
    <location>
        <begin position="1455"/>
        <end position="1498"/>
    </location>
</feature>
<evidence type="ECO:0000256" key="5">
    <source>
        <dbReference type="SAM" id="MobiDB-lite"/>
    </source>
</evidence>
<keyword evidence="2" id="KW-0853">WD repeat</keyword>
<dbReference type="Gene3D" id="1.10.1540.10">
    <property type="entry name" value="BEACH domain"/>
    <property type="match status" value="1"/>
</dbReference>
<proteinExistence type="predicted"/>
<feature type="compositionally biased region" description="Polar residues" evidence="5">
    <location>
        <begin position="1482"/>
        <end position="1498"/>
    </location>
</feature>
<dbReference type="InterPro" id="IPR000409">
    <property type="entry name" value="BEACH_dom"/>
</dbReference>
<feature type="compositionally biased region" description="Basic and acidic residues" evidence="5">
    <location>
        <begin position="42"/>
        <end position="51"/>
    </location>
</feature>
<dbReference type="Pfam" id="PF20426">
    <property type="entry name" value="NBCH_WD40"/>
    <property type="match status" value="1"/>
</dbReference>
<dbReference type="FunFam" id="1.10.1540.10:FF:000001">
    <property type="entry name" value="neurobeachin isoform X1"/>
    <property type="match status" value="1"/>
</dbReference>
<feature type="compositionally biased region" description="Basic and acidic residues" evidence="5">
    <location>
        <begin position="1410"/>
        <end position="1419"/>
    </location>
</feature>
<evidence type="ECO:0000256" key="3">
    <source>
        <dbReference type="ARBA" id="ARBA00022737"/>
    </source>
</evidence>
<feature type="compositionally biased region" description="Polar residues" evidence="5">
    <location>
        <begin position="70"/>
        <end position="79"/>
    </location>
</feature>
<dbReference type="SUPFAM" id="SSF50978">
    <property type="entry name" value="WD40 repeat-like"/>
    <property type="match status" value="1"/>
</dbReference>
<keyword evidence="6" id="KW-0812">Transmembrane</keyword>
<evidence type="ECO:0000259" key="7">
    <source>
        <dbReference type="PROSITE" id="PS50197"/>
    </source>
</evidence>
<feature type="region of interest" description="Disordered" evidence="5">
    <location>
        <begin position="1"/>
        <end position="104"/>
    </location>
</feature>
<protein>
    <recommendedName>
        <fullName evidence="11">Neurobeachin</fullName>
    </recommendedName>
</protein>
<feature type="transmembrane region" description="Helical" evidence="6">
    <location>
        <begin position="2593"/>
        <end position="2613"/>
    </location>
</feature>
<dbReference type="CDD" id="cd06071">
    <property type="entry name" value="Beach"/>
    <property type="match status" value="1"/>
</dbReference>
<evidence type="ECO:0000256" key="1">
    <source>
        <dbReference type="ARBA" id="ARBA00004370"/>
    </source>
</evidence>
<feature type="compositionally biased region" description="Polar residues" evidence="5">
    <location>
        <begin position="1421"/>
        <end position="1438"/>
    </location>
</feature>
<dbReference type="InterPro" id="IPR010508">
    <property type="entry name" value="NBEA-like_DUF1088"/>
</dbReference>
<dbReference type="InterPro" id="IPR011993">
    <property type="entry name" value="PH-like_dom_sf"/>
</dbReference>
<evidence type="ECO:0000313" key="10">
    <source>
        <dbReference type="Proteomes" id="UP000663879"/>
    </source>
</evidence>
<sequence length="2623" mass="299835">MEEPSENLNENNIQLSNESSIEGPEVQPQSENNDDNTSTVEVKTESHEISKELTQNEISLENNEAEKQNIEPQLSTEFTYFSLGSKPDENEDQINEEEKNEETKLEQINLQEEGEKIQIEETKEDLEPKNEEPLVEEKIPLEENNVVVESTPETNGFNLDNLTNLQIDVMIDKIRQNSISNKDVCNYVLNLLVDGEFDLEKNFVIKNYKTILLMMQVIKCANPSLKAELWSLFTAILRKSQLNLQACVEIGLIETALHELEDADQVCADLIVEMLTVLANYNINVEELKAIFNRLKGDDQVWKKNSVKILNVLKAMPHRYGPDEFFSLPGKKSSINKTGISLPPIRNWPYQNGFTFSTWFRIDPVSGANIEKEKPYLYWFGTNKGIGYTAFFMGSCLVLSYKTKPNGKEMQHCIQYEFKPREWYMITISHVYNRWSKSQILCYINGYHFSTAQIPFYIDQNEIFDRCFIGCTPDANEMNLFSGQLSSIYLFNHALESPVVDAIYNLGPSYKNQFRFENETGHLHLKPETRRLLYDGKLTQSVVFLYNPVNCDSQLLLQSAPKQNQSLYFSHNAHALMLSDVKAVKTASIYSVLLSIGGIQVLYVLFGQLDYRQLDDTIDYTVCNSLIEILCDMIEISYNVQIQMINSKGLLAISYYLEKASRDHITLNVLNSILKLTKYLVQLPNPNGTVLLKQLLDHILFNPAIWVYCSVEVQTKLYSYLATEFVNDLNIYINIRRISAVIQTIHAIKYYYWVVDPRDRSGYEPKSIESLRPNRNIISQLRAYMLLYIKELVTKENGVQQDELQALLNYLHTVNENENITDVLKLLVTLMNEHPPSMIPAFDAKLGIRTVMKLLASENETIRLQTLKLLGFFLQKSTFKRKAENMNTYNLFALISDRLSMYSHDFTMSLYNTLYEILVERTTNQVIDQTHQMPDPTHHIENPLIIKVITSLIRNAPAKSKQVNIIKKQFLNDLIALCNNGKENRRIILQMSVWQELLIGLAHVYPSDPDEFEITNLVFKTFKILLHHAIKYEYGGWRVWIDTLSILHSRVSKEDYQLKMNKLYEEYERNKGLNQDQKSSENDSETQEKTFQLPPFRIPEFKWSHMHKLLLNDMLLSIENEIELWKGPDCQVKSVLDAVNHVDNAVFCVNTIHTISQLADILTNACGGLLPLLASATTANTNEIEIMENTEGMTNQEGIQFLERIMRINDIVILGCSNSFSELEQEKNLPNGAIVRQSLRLTFTSAVKTCLEFRRKNLNQNTNTQLSSLQNEVRVLSNKDPVEALIELHINNTKNPTNQTSLIGAKIYPDCLLQNIDIFRLRALVYRDTVRNDKNKLKPFVIVDDPKQSQYVALSAVYFISVLMVSRYRDIIEANSSNGSSQQSLNDSTSSLNNRKVHNFSDSTSIGTNDDSRQSDHFSNKRSNGNNNDDSSLYENGVSDSLSNQQINEFSEIALSDQQQPQGINTISSNQINNSNVESKPESATSSNLPQMPKSSQNAESILKAANVSITDKLEKALSSVAPILRDIFVEFSQLLSKVIVGSHGQELITSGISALRHSSSVIELVMLLCSQEWQTSLQKHAGLSFIELVNEGRLLGHASKDHIVRVANEADFILNRMRADDVKKHSEFEQLCAQTTLERKEEETICEHLITAARKRDHYFAIKLRDKILNLITDKQGCWYNPHKSFQTFWKLDNWEDDMRRRRRFVKNPNGTSHSEAVLKSSIDNVQDAINNKDELIKQLNKPINDLNSNNYMPNEQLHISDAELEQEVTGPIHYATKCKLVCNVAAVNGTLSITSNELYFEVDEIDSVFKSLDPSLMAYADNLHGKWHFNEIRAIFSRRYLLQNVALEIFVANRSSVMFAFTDRRTVEKVVNILPKVGVGPRYGLPQNRHTSLASPQQLFRSANMTQKWQRREISNFEYLMYLNTIAGRTYNDLNQYLIFPWILINYDSPTIDLNSPTSYRDLSKPIGALNPSRKQFFTERYQNWDANNIPPFHYGTHYSTAAFTLNWLIRVEPFSSIFLNLQDGKFDHADRTFHSIQTSWKNCQRDTSDVKELIPEFFYLPEMFLNLNNFNMGETQDKKKVSDVELPAWAKDAYDFVRINRMALESEFVSCQLHQWIDLIFGYKQRGPEAVRNCNVFYHLTYEGAVNLESIEDPITRQAIESQIKNFGQTPCQLLTEPHPPRSSPLSISPMMFTQHNEDVCMIMKFLSNAPIIFVSANTTLPSYITPVMHSTHFQQVIVTISSKHEFSLNKYNPSAAQMTQSSAINNYTAYNEASTTTSYPQVDKTNSNASINSQNLNNSINANQTTPQLQQQLPVLMDQLLAFNTGLHRRQLGENFDDKLQLTHNNFIVTYDNRFIIATGFFDKSFRVFNTDTAKITQIIFGHYDLVTCVNRSEMTQNGNCFVATGSRDSTIMIWIWNGLKGLIVNKDLSQAETNENPSPGAILTGHIRQIVGVVISSELGLVISASQNGPILVHTVYGELLRQFENDSDVLDDPTQLYMLPDAENVCAIYKNNHVAFFTINGNKLVDTQIQDDIIYSLTMSQDGQYLVLGGEKGLVYIYRSHDLSVAYTFPQCDASIKSLVITQDQKYIIAGLSTGCLIVFNVNFNLITYRRKAATNN</sequence>
<dbReference type="InterPro" id="IPR046851">
    <property type="entry name" value="NBCH_WD40"/>
</dbReference>
<dbReference type="SUPFAM" id="SSF48371">
    <property type="entry name" value="ARM repeat"/>
    <property type="match status" value="1"/>
</dbReference>
<feature type="compositionally biased region" description="Polar residues" evidence="5">
    <location>
        <begin position="52"/>
        <end position="62"/>
    </location>
</feature>
<dbReference type="EMBL" id="CAJNOC010000139">
    <property type="protein sequence ID" value="CAF0718484.1"/>
    <property type="molecule type" value="Genomic_DNA"/>
</dbReference>
<organism evidence="9 10">
    <name type="scientific">Brachionus calyciflorus</name>
    <dbReference type="NCBI Taxonomy" id="104777"/>
    <lineage>
        <taxon>Eukaryota</taxon>
        <taxon>Metazoa</taxon>
        <taxon>Spiralia</taxon>
        <taxon>Gnathifera</taxon>
        <taxon>Rotifera</taxon>
        <taxon>Eurotatoria</taxon>
        <taxon>Monogononta</taxon>
        <taxon>Pseudotrocha</taxon>
        <taxon>Ploima</taxon>
        <taxon>Brachionidae</taxon>
        <taxon>Brachionus</taxon>
    </lineage>
</organism>
<feature type="compositionally biased region" description="Low complexity" evidence="5">
    <location>
        <begin position="1376"/>
        <end position="1394"/>
    </location>
</feature>
<feature type="region of interest" description="Disordered" evidence="5">
    <location>
        <begin position="1376"/>
        <end position="1438"/>
    </location>
</feature>
<dbReference type="Gene3D" id="2.130.10.10">
    <property type="entry name" value="YVTN repeat-like/Quinoprotein amine dehydrogenase"/>
    <property type="match status" value="2"/>
</dbReference>
<dbReference type="SMART" id="SM00320">
    <property type="entry name" value="WD40"/>
    <property type="match status" value="5"/>
</dbReference>
<dbReference type="GO" id="GO:0019901">
    <property type="term" value="F:protein kinase binding"/>
    <property type="evidence" value="ECO:0007669"/>
    <property type="project" value="TreeGrafter"/>
</dbReference>
<dbReference type="InterPro" id="IPR050865">
    <property type="entry name" value="BEACH_Domain"/>
</dbReference>
<comment type="subcellular location">
    <subcellularLocation>
        <location evidence="1">Membrane</location>
    </subcellularLocation>
</comment>
<feature type="domain" description="BEACH-type PH" evidence="8">
    <location>
        <begin position="1769"/>
        <end position="1877"/>
    </location>
</feature>
<dbReference type="InterPro" id="IPR036372">
    <property type="entry name" value="BEACH_dom_sf"/>
</dbReference>
<feature type="domain" description="BEACH" evidence="7">
    <location>
        <begin position="1896"/>
        <end position="2185"/>
    </location>
</feature>
<dbReference type="SUPFAM" id="SSF81837">
    <property type="entry name" value="BEACH domain"/>
    <property type="match status" value="1"/>
</dbReference>
<dbReference type="PANTHER" id="PTHR13743">
    <property type="entry name" value="BEIGE/BEACH-RELATED"/>
    <property type="match status" value="1"/>
</dbReference>
<keyword evidence="4 6" id="KW-0472">Membrane</keyword>
<keyword evidence="6" id="KW-1133">Transmembrane helix</keyword>
<dbReference type="Pfam" id="PF14844">
    <property type="entry name" value="PH_BEACH"/>
    <property type="match status" value="1"/>
</dbReference>
<feature type="compositionally biased region" description="Polar residues" evidence="5">
    <location>
        <begin position="1400"/>
        <end position="1409"/>
    </location>
</feature>
<evidence type="ECO:0000259" key="8">
    <source>
        <dbReference type="PROSITE" id="PS51783"/>
    </source>
</evidence>
<dbReference type="InterPro" id="IPR023362">
    <property type="entry name" value="PH-BEACH_dom"/>
</dbReference>
<dbReference type="Pfam" id="PF20425">
    <property type="entry name" value="Neurobeachin"/>
    <property type="match status" value="1"/>
</dbReference>
<dbReference type="InterPro" id="IPR036322">
    <property type="entry name" value="WD40_repeat_dom_sf"/>
</dbReference>
<accession>A0A813MGJ3</accession>
<evidence type="ECO:0000256" key="2">
    <source>
        <dbReference type="ARBA" id="ARBA00022574"/>
    </source>
</evidence>
<feature type="compositionally biased region" description="Acidic residues" evidence="5">
    <location>
        <begin position="89"/>
        <end position="100"/>
    </location>
</feature>
<dbReference type="Pfam" id="PF06469">
    <property type="entry name" value="DUF1088"/>
    <property type="match status" value="1"/>
</dbReference>
<dbReference type="GO" id="GO:0005829">
    <property type="term" value="C:cytosol"/>
    <property type="evidence" value="ECO:0007669"/>
    <property type="project" value="TreeGrafter"/>
</dbReference>
<dbReference type="InterPro" id="IPR015943">
    <property type="entry name" value="WD40/YVTN_repeat-like_dom_sf"/>
</dbReference>
<dbReference type="Proteomes" id="UP000663879">
    <property type="component" value="Unassembled WGS sequence"/>
</dbReference>
<feature type="compositionally biased region" description="Low complexity" evidence="5">
    <location>
        <begin position="1464"/>
        <end position="1476"/>
    </location>
</feature>
<evidence type="ECO:0000256" key="6">
    <source>
        <dbReference type="SAM" id="Phobius"/>
    </source>
</evidence>
<dbReference type="PROSITE" id="PS50197">
    <property type="entry name" value="BEACH"/>
    <property type="match status" value="1"/>
</dbReference>
<dbReference type="InterPro" id="IPR016024">
    <property type="entry name" value="ARM-type_fold"/>
</dbReference>
<dbReference type="PROSITE" id="PS51783">
    <property type="entry name" value="PH_BEACH"/>
    <property type="match status" value="1"/>
</dbReference>
<dbReference type="PANTHER" id="PTHR13743:SF162">
    <property type="entry name" value="NEUROBEACHIN"/>
    <property type="match status" value="1"/>
</dbReference>
<dbReference type="InterPro" id="IPR001680">
    <property type="entry name" value="WD40_rpt"/>
</dbReference>
<keyword evidence="10" id="KW-1185">Reference proteome</keyword>
<dbReference type="CDD" id="cd01201">
    <property type="entry name" value="PH_BEACH"/>
    <property type="match status" value="1"/>
</dbReference>
<dbReference type="SUPFAM" id="SSF50729">
    <property type="entry name" value="PH domain-like"/>
    <property type="match status" value="1"/>
</dbReference>
<dbReference type="InterPro" id="IPR031570">
    <property type="entry name" value="NBEA/BDCP_DUF4704"/>
</dbReference>
<evidence type="ECO:0008006" key="11">
    <source>
        <dbReference type="Google" id="ProtNLM"/>
    </source>
</evidence>
<dbReference type="GO" id="GO:0008104">
    <property type="term" value="P:intracellular protein localization"/>
    <property type="evidence" value="ECO:0007669"/>
    <property type="project" value="TreeGrafter"/>
</dbReference>